<feature type="compositionally biased region" description="Basic and acidic residues" evidence="5">
    <location>
        <begin position="302"/>
        <end position="314"/>
    </location>
</feature>
<dbReference type="InterPro" id="IPR010334">
    <property type="entry name" value="Dcp1"/>
</dbReference>
<dbReference type="EMBL" id="MU006589">
    <property type="protein sequence ID" value="KAF2744442.1"/>
    <property type="molecule type" value="Genomic_DNA"/>
</dbReference>
<dbReference type="PANTHER" id="PTHR16290:SF0">
    <property type="entry name" value="DECAPPING PROTEIN 1, ISOFORM A"/>
    <property type="match status" value="1"/>
</dbReference>
<evidence type="ECO:0000256" key="4">
    <source>
        <dbReference type="ARBA" id="ARBA00022664"/>
    </source>
</evidence>
<name>A0A6A6V1M3_9PLEO</name>
<feature type="region of interest" description="Disordered" evidence="5">
    <location>
        <begin position="1"/>
        <end position="31"/>
    </location>
</feature>
<evidence type="ECO:0000313" key="7">
    <source>
        <dbReference type="Proteomes" id="UP000799440"/>
    </source>
</evidence>
<dbReference type="OrthoDB" id="440673at2759"/>
<organism evidence="6 7">
    <name type="scientific">Sporormia fimetaria CBS 119925</name>
    <dbReference type="NCBI Taxonomy" id="1340428"/>
    <lineage>
        <taxon>Eukaryota</taxon>
        <taxon>Fungi</taxon>
        <taxon>Dikarya</taxon>
        <taxon>Ascomycota</taxon>
        <taxon>Pezizomycotina</taxon>
        <taxon>Dothideomycetes</taxon>
        <taxon>Pleosporomycetidae</taxon>
        <taxon>Pleosporales</taxon>
        <taxon>Sporormiaceae</taxon>
        <taxon>Sporormia</taxon>
    </lineage>
</organism>
<dbReference type="Pfam" id="PF06058">
    <property type="entry name" value="DCP1"/>
    <property type="match status" value="1"/>
</dbReference>
<dbReference type="Proteomes" id="UP000799440">
    <property type="component" value="Unassembled WGS sequence"/>
</dbReference>
<gene>
    <name evidence="6" type="ORF">M011DRAFT_528493</name>
</gene>
<dbReference type="GO" id="GO:0000290">
    <property type="term" value="P:deadenylation-dependent decapping of nuclear-transcribed mRNA"/>
    <property type="evidence" value="ECO:0007669"/>
    <property type="project" value="InterPro"/>
</dbReference>
<evidence type="ECO:0000256" key="3">
    <source>
        <dbReference type="ARBA" id="ARBA00022490"/>
    </source>
</evidence>
<sequence length="314" mass="34568">MDSTEMGNGPYETDDTQTQLPGAATAGPAIPGCTTDKLTELNNKVLRRHYPEVRTIRHITKFAKLYVMKEGSEVWDTAPDGGVEGSLFVCELEPLPTCTERFALVILNRRGLNNFHWEITCSEDDIAVEGNVINIRAESVQKIFGLWIWEHNKEAVHNAAEELLDCAYRAEQSRRKCEHAEKSEALRANIRMAPHPTPGRQITLSELFGMEREQDSGWSVHDHHSGVMYSAQGAPGPSMNGMIPLPRAQGNYPAPGLPGPSRNGMNPLPRAQGNCPAPGPPGPPTNGHDPLPRAQGNLLDHLFMKARQEPNPHS</sequence>
<evidence type="ECO:0000313" key="6">
    <source>
        <dbReference type="EMBL" id="KAF2744442.1"/>
    </source>
</evidence>
<dbReference type="GO" id="GO:0008047">
    <property type="term" value="F:enzyme activator activity"/>
    <property type="evidence" value="ECO:0007669"/>
    <property type="project" value="InterPro"/>
</dbReference>
<dbReference type="AlphaFoldDB" id="A0A6A6V1M3"/>
<feature type="compositionally biased region" description="Low complexity" evidence="5">
    <location>
        <begin position="21"/>
        <end position="31"/>
    </location>
</feature>
<evidence type="ECO:0000256" key="1">
    <source>
        <dbReference type="ARBA" id="ARBA00004496"/>
    </source>
</evidence>
<dbReference type="GO" id="GO:0000932">
    <property type="term" value="C:P-body"/>
    <property type="evidence" value="ECO:0007669"/>
    <property type="project" value="TreeGrafter"/>
</dbReference>
<comment type="subcellular location">
    <subcellularLocation>
        <location evidence="1">Cytoplasm</location>
    </subcellularLocation>
</comment>
<keyword evidence="7" id="KW-1185">Reference proteome</keyword>
<keyword evidence="3" id="KW-0963">Cytoplasm</keyword>
<dbReference type="GO" id="GO:0031087">
    <property type="term" value="P:deadenylation-independent decapping of nuclear-transcribed mRNA"/>
    <property type="evidence" value="ECO:0007669"/>
    <property type="project" value="TreeGrafter"/>
</dbReference>
<feature type="region of interest" description="Disordered" evidence="5">
    <location>
        <begin position="229"/>
        <end position="314"/>
    </location>
</feature>
<comment type="similarity">
    <text evidence="2">Belongs to the DCP1 family.</text>
</comment>
<dbReference type="GO" id="GO:0006397">
    <property type="term" value="P:mRNA processing"/>
    <property type="evidence" value="ECO:0007669"/>
    <property type="project" value="UniProtKB-KW"/>
</dbReference>
<protein>
    <submittedName>
        <fullName evidence="6">PH domain-like protein</fullName>
    </submittedName>
</protein>
<accession>A0A6A6V1M3</accession>
<dbReference type="InterPro" id="IPR011993">
    <property type="entry name" value="PH-like_dom_sf"/>
</dbReference>
<dbReference type="GO" id="GO:0003729">
    <property type="term" value="F:mRNA binding"/>
    <property type="evidence" value="ECO:0007669"/>
    <property type="project" value="TreeGrafter"/>
</dbReference>
<dbReference type="Gene3D" id="2.30.29.30">
    <property type="entry name" value="Pleckstrin-homology domain (PH domain)/Phosphotyrosine-binding domain (PTB)"/>
    <property type="match status" value="1"/>
</dbReference>
<evidence type="ECO:0000256" key="5">
    <source>
        <dbReference type="SAM" id="MobiDB-lite"/>
    </source>
</evidence>
<dbReference type="SUPFAM" id="SSF50729">
    <property type="entry name" value="PH domain-like"/>
    <property type="match status" value="1"/>
</dbReference>
<dbReference type="PANTHER" id="PTHR16290">
    <property type="entry name" value="TRANSCRIPTION FACTOR SMIF DECAPPING ENZYME DCP1"/>
    <property type="match status" value="1"/>
</dbReference>
<keyword evidence="4" id="KW-0507">mRNA processing</keyword>
<evidence type="ECO:0000256" key="2">
    <source>
        <dbReference type="ARBA" id="ARBA00008778"/>
    </source>
</evidence>
<proteinExistence type="inferred from homology"/>
<reference evidence="6" key="1">
    <citation type="journal article" date="2020" name="Stud. Mycol.">
        <title>101 Dothideomycetes genomes: a test case for predicting lifestyles and emergence of pathogens.</title>
        <authorList>
            <person name="Haridas S."/>
            <person name="Albert R."/>
            <person name="Binder M."/>
            <person name="Bloem J."/>
            <person name="Labutti K."/>
            <person name="Salamov A."/>
            <person name="Andreopoulos B."/>
            <person name="Baker S."/>
            <person name="Barry K."/>
            <person name="Bills G."/>
            <person name="Bluhm B."/>
            <person name="Cannon C."/>
            <person name="Castanera R."/>
            <person name="Culley D."/>
            <person name="Daum C."/>
            <person name="Ezra D."/>
            <person name="Gonzalez J."/>
            <person name="Henrissat B."/>
            <person name="Kuo A."/>
            <person name="Liang C."/>
            <person name="Lipzen A."/>
            <person name="Lutzoni F."/>
            <person name="Magnuson J."/>
            <person name="Mondo S."/>
            <person name="Nolan M."/>
            <person name="Ohm R."/>
            <person name="Pangilinan J."/>
            <person name="Park H.-J."/>
            <person name="Ramirez L."/>
            <person name="Alfaro M."/>
            <person name="Sun H."/>
            <person name="Tritt A."/>
            <person name="Yoshinaga Y."/>
            <person name="Zwiers L.-H."/>
            <person name="Turgeon B."/>
            <person name="Goodwin S."/>
            <person name="Spatafora J."/>
            <person name="Crous P."/>
            <person name="Grigoriev I."/>
        </authorList>
    </citation>
    <scope>NUCLEOTIDE SEQUENCE</scope>
    <source>
        <strain evidence="6">CBS 119925</strain>
    </source>
</reference>